<keyword evidence="1" id="KW-0175">Coiled coil</keyword>
<feature type="coiled-coil region" evidence="1">
    <location>
        <begin position="289"/>
        <end position="323"/>
    </location>
</feature>
<keyword evidence="4" id="KW-1185">Reference proteome</keyword>
<feature type="compositionally biased region" description="Basic and acidic residues" evidence="2">
    <location>
        <begin position="1107"/>
        <end position="1129"/>
    </location>
</feature>
<evidence type="ECO:0000256" key="1">
    <source>
        <dbReference type="SAM" id="Coils"/>
    </source>
</evidence>
<feature type="compositionally biased region" description="Low complexity" evidence="2">
    <location>
        <begin position="755"/>
        <end position="764"/>
    </location>
</feature>
<organism evidence="3 4">
    <name type="scientific">Mya arenaria</name>
    <name type="common">Soft-shell clam</name>
    <dbReference type="NCBI Taxonomy" id="6604"/>
    <lineage>
        <taxon>Eukaryota</taxon>
        <taxon>Metazoa</taxon>
        <taxon>Spiralia</taxon>
        <taxon>Lophotrochozoa</taxon>
        <taxon>Mollusca</taxon>
        <taxon>Bivalvia</taxon>
        <taxon>Autobranchia</taxon>
        <taxon>Heteroconchia</taxon>
        <taxon>Euheterodonta</taxon>
        <taxon>Imparidentia</taxon>
        <taxon>Neoheterodontei</taxon>
        <taxon>Myida</taxon>
        <taxon>Myoidea</taxon>
        <taxon>Myidae</taxon>
        <taxon>Mya</taxon>
    </lineage>
</organism>
<feature type="compositionally biased region" description="Basic and acidic residues" evidence="2">
    <location>
        <begin position="768"/>
        <end position="788"/>
    </location>
</feature>
<name>A0ABY7FIY5_MYAAR</name>
<feature type="region of interest" description="Disordered" evidence="2">
    <location>
        <begin position="626"/>
        <end position="656"/>
    </location>
</feature>
<feature type="region of interest" description="Disordered" evidence="2">
    <location>
        <begin position="72"/>
        <end position="97"/>
    </location>
</feature>
<evidence type="ECO:0000313" key="4">
    <source>
        <dbReference type="Proteomes" id="UP001164746"/>
    </source>
</evidence>
<feature type="compositionally biased region" description="Low complexity" evidence="2">
    <location>
        <begin position="82"/>
        <end position="96"/>
    </location>
</feature>
<feature type="non-terminal residue" evidence="3">
    <location>
        <position position="1"/>
    </location>
</feature>
<feature type="region of interest" description="Disordered" evidence="2">
    <location>
        <begin position="682"/>
        <end position="942"/>
    </location>
</feature>
<accession>A0ABY7FIY5</accession>
<feature type="compositionally biased region" description="Basic and acidic residues" evidence="2">
    <location>
        <begin position="906"/>
        <end position="916"/>
    </location>
</feature>
<proteinExistence type="predicted"/>
<protein>
    <submittedName>
        <fullName evidence="3">FBX41-like protein</fullName>
    </submittedName>
</protein>
<feature type="region of interest" description="Disordered" evidence="2">
    <location>
        <begin position="1099"/>
        <end position="1139"/>
    </location>
</feature>
<gene>
    <name evidence="3" type="ORF">MAR_014870</name>
</gene>
<reference evidence="3" key="1">
    <citation type="submission" date="2022-11" db="EMBL/GenBank/DDBJ databases">
        <title>Centuries of genome instability and evolution in soft-shell clam transmissible cancer (bioRxiv).</title>
        <authorList>
            <person name="Hart S.F.M."/>
            <person name="Yonemitsu M.A."/>
            <person name="Giersch R.M."/>
            <person name="Beal B.F."/>
            <person name="Arriagada G."/>
            <person name="Davis B.W."/>
            <person name="Ostrander E.A."/>
            <person name="Goff S.P."/>
            <person name="Metzger M.J."/>
        </authorList>
    </citation>
    <scope>NUCLEOTIDE SEQUENCE</scope>
    <source>
        <strain evidence="3">MELC-2E11</strain>
        <tissue evidence="3">Siphon/mantle</tissue>
    </source>
</reference>
<feature type="region of interest" description="Disordered" evidence="2">
    <location>
        <begin position="1"/>
        <end position="44"/>
    </location>
</feature>
<feature type="compositionally biased region" description="Basic and acidic residues" evidence="2">
    <location>
        <begin position="840"/>
        <end position="869"/>
    </location>
</feature>
<dbReference type="Proteomes" id="UP001164746">
    <property type="component" value="Chromosome 12"/>
</dbReference>
<dbReference type="EMBL" id="CP111023">
    <property type="protein sequence ID" value="WAR20896.1"/>
    <property type="molecule type" value="Genomic_DNA"/>
</dbReference>
<feature type="compositionally biased region" description="Polar residues" evidence="2">
    <location>
        <begin position="922"/>
        <end position="931"/>
    </location>
</feature>
<feature type="coiled-coil region" evidence="1">
    <location>
        <begin position="505"/>
        <end position="613"/>
    </location>
</feature>
<evidence type="ECO:0000256" key="2">
    <source>
        <dbReference type="SAM" id="MobiDB-lite"/>
    </source>
</evidence>
<evidence type="ECO:0000313" key="3">
    <source>
        <dbReference type="EMBL" id="WAR20896.1"/>
    </source>
</evidence>
<sequence length="1139" mass="129172">MAQQPGVRLLPDDPKQPIPPTSHTHAQLHIPQPMSSLPAPTGGGEEVPAFLHELVPFRCPMGFVKPHTRAQLFDQKRGNRGNSNSSNSSSNITNNTYDHTGSVDWRAALRESSPLLQTFKNEANQLENDLLRAKEMELKHKTMSMQTLAKGSGFRIPENKRPAAENFERLHLNYEVKTKQKPASSDFQSSAQNKLVKEYLDKQNWLYSGPRPTTTTSDIHNQDTLLLRTPLTTEHYRRQHPSGRAPQEGTFNQPTTVEHSGAALARSDELLKQMEEFAEGRCRQQRQIIEELVQDMRTKEVDLNHLATERDRLQEDRSRLMANTERLVTQAGEYGTSVRQAHDDRGALLDSVSEELGKLRDLSEQELRARENEAKTAWGRCQTAEWERDQLSAETQRLLLRADADTERLRRTLQAKDDRLAHAKTELDRVRFEQESVLEKTLRVYRAAEESRQAARVAMETKEGQLQEAGHQMDAMAALHQRLVEQSRILTEQADENTSHLQRLLKVKVEQINDLMTQLDTLRAEKRRLEENSGSLAELAEGSQSEVAGLRTLVGEKEAELRTTQAQLEELKKFLQDTAAKERKARAELQSFIEELIDRTQRAEAELHTLKSLSASTTLNNVTTVEPSSLSHAVDSSERTGLPAAPSRNDIPLRNSRRTMTSNVAHPHTPAWRSGLPLFSDVSDTNVHNPKPPKVPSDASRRRKHTPKTSSRYNRDDISMKTEERLHTIDNSHRRSQTQRNIGSDDEEVQDWQESSGKGSLSGSEYIPIRERQSDTTDSSEIEHKESMPDSDNEYLAKQLNKQFLKTHRKRVLKTFQSGSNESKTRRPTSVGRSYNGKDMYSKEEPTKPNKDKNKIDSTKIKHTLDKSWDPTYPSGHKSMVDLSVKRSQRHEDRCRSRSLSPGALLDEHPGSEERSKKKLTGTKTSRNDAVTSDHVTEDSGLRGLMDENGILWDDMDTLPDVSDSELGRMSPSGSEAIATKATHVPSQVTKRMVSSHTAIHVPQARCTDIQSEMVKRNTRRLYNDNSNKLSSGSVKKSKSYSNFKFRPIKQASLEQKSLSDKDISSGGREVYKYITKPPEEENYDTHCISGYSPTLSRSDMSLSVRSNDDGKSYRNVESLQDKIQRISERFSNQRKSRN</sequence>
<feature type="compositionally biased region" description="Basic and acidic residues" evidence="2">
    <location>
        <begin position="713"/>
        <end position="733"/>
    </location>
</feature>